<reference evidence="1" key="1">
    <citation type="submission" date="2020-07" db="EMBL/GenBank/DDBJ databases">
        <authorList>
            <person name="Lin J."/>
        </authorList>
    </citation>
    <scope>NUCLEOTIDE SEQUENCE</scope>
</reference>
<proteinExistence type="predicted"/>
<accession>A0A6V7Q5C0</accession>
<organism evidence="1">
    <name type="scientific">Ananas comosus var. bracteatus</name>
    <name type="common">red pineapple</name>
    <dbReference type="NCBI Taxonomy" id="296719"/>
    <lineage>
        <taxon>Eukaryota</taxon>
        <taxon>Viridiplantae</taxon>
        <taxon>Streptophyta</taxon>
        <taxon>Embryophyta</taxon>
        <taxon>Tracheophyta</taxon>
        <taxon>Spermatophyta</taxon>
        <taxon>Magnoliopsida</taxon>
        <taxon>Liliopsida</taxon>
        <taxon>Poales</taxon>
        <taxon>Bromeliaceae</taxon>
        <taxon>Bromelioideae</taxon>
        <taxon>Ananas</taxon>
    </lineage>
</organism>
<dbReference type="AlphaFoldDB" id="A0A6V7Q5C0"/>
<sequence length="118" mass="12598">MPALLLDPLIQPALPVHHQNSFLIPPSRAVASDALKRVTMLHVAGNRVAASCACGPATRLPGVNFSLLRSAVTWIPDPPAQALDLSLLFSPPEPHLLGMLIFALEESESTPFIGCGWQ</sequence>
<evidence type="ECO:0000313" key="1">
    <source>
        <dbReference type="EMBL" id="CAD1838220.1"/>
    </source>
</evidence>
<protein>
    <submittedName>
        <fullName evidence="1">Uncharacterized protein</fullName>
    </submittedName>
</protein>
<name>A0A6V7Q5C0_ANACO</name>
<dbReference type="EMBL" id="LR862133">
    <property type="protein sequence ID" value="CAD1838220.1"/>
    <property type="molecule type" value="Genomic_DNA"/>
</dbReference>
<gene>
    <name evidence="1" type="ORF">CB5_LOCUS21431</name>
</gene>